<dbReference type="EMBL" id="CP050124">
    <property type="protein sequence ID" value="QIP40283.1"/>
    <property type="molecule type" value="Genomic_DNA"/>
</dbReference>
<dbReference type="AlphaFoldDB" id="A0A6G9CTB3"/>
<organism evidence="1 2">
    <name type="scientific">Rhodococcus erythropolis</name>
    <name type="common">Arthrobacter picolinophilus</name>
    <dbReference type="NCBI Taxonomy" id="1833"/>
    <lineage>
        <taxon>Bacteria</taxon>
        <taxon>Bacillati</taxon>
        <taxon>Actinomycetota</taxon>
        <taxon>Actinomycetes</taxon>
        <taxon>Mycobacteriales</taxon>
        <taxon>Nocardiaceae</taxon>
        <taxon>Rhodococcus</taxon>
        <taxon>Rhodococcus erythropolis group</taxon>
    </lineage>
</organism>
<evidence type="ECO:0000313" key="2">
    <source>
        <dbReference type="Proteomes" id="UP000502345"/>
    </source>
</evidence>
<reference evidence="1 2" key="1">
    <citation type="submission" date="2020-03" db="EMBL/GenBank/DDBJ databases">
        <title>Screen low temperature-resistant strains for efficient degradation of petroleum hydrocarbons under the low temperature.</title>
        <authorList>
            <person name="Wang Y."/>
            <person name="Chen J."/>
        </authorList>
    </citation>
    <scope>NUCLEOTIDE SEQUENCE [LARGE SCALE GENOMIC DNA]</scope>
    <source>
        <strain evidence="1 2">KB1</strain>
    </source>
</reference>
<evidence type="ECO:0000313" key="1">
    <source>
        <dbReference type="EMBL" id="QIP40283.1"/>
    </source>
</evidence>
<dbReference type="Proteomes" id="UP000502345">
    <property type="component" value="Chromosome"/>
</dbReference>
<sequence>MSGSFHLPTLRLLVTTDLSEHIGAPDLSYQMMRSALFRWLMCGFEREDRLDV</sequence>
<gene>
    <name evidence="1" type="ORF">G9444_3039</name>
</gene>
<protein>
    <submittedName>
        <fullName evidence="1">Uncharacterized protein</fullName>
    </submittedName>
</protein>
<accession>A0A6G9CTB3</accession>
<name>A0A6G9CTB3_RHOER</name>
<proteinExistence type="predicted"/>